<evidence type="ECO:0000259" key="2">
    <source>
        <dbReference type="Pfam" id="PF13439"/>
    </source>
</evidence>
<proteinExistence type="predicted"/>
<feature type="domain" description="Glycosyltransferase subfamily 4-like N-terminal" evidence="2">
    <location>
        <begin position="15"/>
        <end position="172"/>
    </location>
</feature>
<feature type="domain" description="Glycosyl transferase family 1" evidence="1">
    <location>
        <begin position="186"/>
        <end position="333"/>
    </location>
</feature>
<dbReference type="SUPFAM" id="SSF53756">
    <property type="entry name" value="UDP-Glycosyltransferase/glycogen phosphorylase"/>
    <property type="match status" value="1"/>
</dbReference>
<organism evidence="3 4">
    <name type="scientific">Paenibacillus profundus</name>
    <dbReference type="NCBI Taxonomy" id="1173085"/>
    <lineage>
        <taxon>Bacteria</taxon>
        <taxon>Bacillati</taxon>
        <taxon>Bacillota</taxon>
        <taxon>Bacilli</taxon>
        <taxon>Bacillales</taxon>
        <taxon>Paenibacillaceae</taxon>
        <taxon>Paenibacillus</taxon>
    </lineage>
</organism>
<dbReference type="CDD" id="cd03811">
    <property type="entry name" value="GT4_GT28_WabH-like"/>
    <property type="match status" value="1"/>
</dbReference>
<reference evidence="3 4" key="1">
    <citation type="submission" date="2021-11" db="EMBL/GenBank/DDBJ databases">
        <title>Draft genome sequence of Paenibacillus profundus YoMME, a new Gram-positive bacteria with exoelectrogenic properties.</title>
        <authorList>
            <person name="Hubenova Y."/>
            <person name="Hubenova E."/>
            <person name="Manasiev Y."/>
            <person name="Peykov S."/>
            <person name="Mitov M."/>
        </authorList>
    </citation>
    <scope>NUCLEOTIDE SEQUENCE [LARGE SCALE GENOMIC DNA]</scope>
    <source>
        <strain evidence="3 4">YoMME</strain>
    </source>
</reference>
<sequence>MKKKVLFITPNLHGGGAERVVVNLLKHIDRDRISPCFMTLSLHGPFVSHLPEDIAVTDLGISQVRYSVIKLVNEINRIQPDVIMSTLMHLNIALLAIKPFLKGNPKIIVREANMPSQELKRRGKLHRLLYKWYYPRADQIIALSNDMKNDILQSNEQIQSQQVTIIHNPVVLHEIRKYAQEQVNHRWLSDKKMPVILNVGRLEEQKDHITLLHSFAIVHQRMDCRMIILGTGSQYERLNALAQQLNIREHIDFAGFVENPYMYMRQSDLFILSSKYEGLPNVLLEAMGLGLPIVSTNCAGVPDVLEEGTYGKVVPIGDAEQLADGIYAKLTSPDPSDFMKLRTHAEKFDIERIVDQYTDLFVAI</sequence>
<accession>A0ABS8YFR9</accession>
<name>A0ABS8YFR9_9BACL</name>
<dbReference type="Gene3D" id="3.40.50.2000">
    <property type="entry name" value="Glycogen Phosphorylase B"/>
    <property type="match status" value="2"/>
</dbReference>
<dbReference type="InterPro" id="IPR001296">
    <property type="entry name" value="Glyco_trans_1"/>
</dbReference>
<protein>
    <submittedName>
        <fullName evidence="3">Glycosyltransferase</fullName>
    </submittedName>
</protein>
<evidence type="ECO:0000313" key="4">
    <source>
        <dbReference type="Proteomes" id="UP001199916"/>
    </source>
</evidence>
<dbReference type="PANTHER" id="PTHR12526:SF630">
    <property type="entry name" value="GLYCOSYLTRANSFERASE"/>
    <property type="match status" value="1"/>
</dbReference>
<evidence type="ECO:0000313" key="3">
    <source>
        <dbReference type="EMBL" id="MCE5168922.1"/>
    </source>
</evidence>
<gene>
    <name evidence="3" type="ORF">LQV63_06325</name>
</gene>
<dbReference type="Pfam" id="PF00534">
    <property type="entry name" value="Glycos_transf_1"/>
    <property type="match status" value="1"/>
</dbReference>
<dbReference type="EMBL" id="JAJNBZ010000003">
    <property type="protein sequence ID" value="MCE5168922.1"/>
    <property type="molecule type" value="Genomic_DNA"/>
</dbReference>
<keyword evidence="4" id="KW-1185">Reference proteome</keyword>
<dbReference type="Proteomes" id="UP001199916">
    <property type="component" value="Unassembled WGS sequence"/>
</dbReference>
<dbReference type="PANTHER" id="PTHR12526">
    <property type="entry name" value="GLYCOSYLTRANSFERASE"/>
    <property type="match status" value="1"/>
</dbReference>
<evidence type="ECO:0000259" key="1">
    <source>
        <dbReference type="Pfam" id="PF00534"/>
    </source>
</evidence>
<comment type="caution">
    <text evidence="3">The sequence shown here is derived from an EMBL/GenBank/DDBJ whole genome shotgun (WGS) entry which is preliminary data.</text>
</comment>
<dbReference type="InterPro" id="IPR028098">
    <property type="entry name" value="Glyco_trans_4-like_N"/>
</dbReference>
<dbReference type="RefSeq" id="WP_233696059.1">
    <property type="nucleotide sequence ID" value="NZ_JAJNBZ010000003.1"/>
</dbReference>
<dbReference type="Pfam" id="PF13439">
    <property type="entry name" value="Glyco_transf_4"/>
    <property type="match status" value="1"/>
</dbReference>